<dbReference type="PANTHER" id="PTHR34322">
    <property type="entry name" value="TRANSPOSASE, Y1_TNP DOMAIN-CONTAINING"/>
    <property type="match status" value="1"/>
</dbReference>
<dbReference type="PANTHER" id="PTHR34322:SF2">
    <property type="entry name" value="TRANSPOSASE IS200-LIKE DOMAIN-CONTAINING PROTEIN"/>
    <property type="match status" value="1"/>
</dbReference>
<reference evidence="1 2" key="1">
    <citation type="submission" date="2019-03" db="EMBL/GenBank/DDBJ databases">
        <title>Deep-cultivation of Planctomycetes and their phenomic and genomic characterization uncovers novel biology.</title>
        <authorList>
            <person name="Wiegand S."/>
            <person name="Jogler M."/>
            <person name="Boedeker C."/>
            <person name="Pinto D."/>
            <person name="Vollmers J."/>
            <person name="Rivas-Marin E."/>
            <person name="Kohn T."/>
            <person name="Peeters S.H."/>
            <person name="Heuer A."/>
            <person name="Rast P."/>
            <person name="Oberbeckmann S."/>
            <person name="Bunk B."/>
            <person name="Jeske O."/>
            <person name="Meyerdierks A."/>
            <person name="Storesund J.E."/>
            <person name="Kallscheuer N."/>
            <person name="Luecker S."/>
            <person name="Lage O.M."/>
            <person name="Pohl T."/>
            <person name="Merkel B.J."/>
            <person name="Hornburger P."/>
            <person name="Mueller R.-W."/>
            <person name="Bruemmer F."/>
            <person name="Labrenz M."/>
            <person name="Spormann A.M."/>
            <person name="Op den Camp H."/>
            <person name="Overmann J."/>
            <person name="Amann R."/>
            <person name="Jetten M.S.M."/>
            <person name="Mascher T."/>
            <person name="Medema M.H."/>
            <person name="Devos D.P."/>
            <person name="Kaster A.-K."/>
            <person name="Ovreas L."/>
            <person name="Rohde M."/>
            <person name="Galperin M.Y."/>
            <person name="Jogler C."/>
        </authorList>
    </citation>
    <scope>NUCLEOTIDE SEQUENCE [LARGE SCALE GENOMIC DNA]</scope>
    <source>
        <strain evidence="1 2">Enr13</strain>
    </source>
</reference>
<dbReference type="AlphaFoldDB" id="A0A518I2Z3"/>
<dbReference type="EMBL" id="CP037423">
    <property type="protein sequence ID" value="QDV47426.1"/>
    <property type="molecule type" value="Genomic_DNA"/>
</dbReference>
<dbReference type="RefSeq" id="WP_197455582.1">
    <property type="nucleotide sequence ID" value="NZ_CP037423.1"/>
</dbReference>
<evidence type="ECO:0008006" key="3">
    <source>
        <dbReference type="Google" id="ProtNLM"/>
    </source>
</evidence>
<protein>
    <recommendedName>
        <fullName evidence="3">Transposase</fullName>
    </recommendedName>
</protein>
<keyword evidence="2" id="KW-1185">Reference proteome</keyword>
<dbReference type="KEGG" id="snep:Enr13x_73350"/>
<dbReference type="GO" id="GO:0004803">
    <property type="term" value="F:transposase activity"/>
    <property type="evidence" value="ECO:0007669"/>
    <property type="project" value="InterPro"/>
</dbReference>
<dbReference type="InterPro" id="IPR036515">
    <property type="entry name" value="Transposase_17_sf"/>
</dbReference>
<evidence type="ECO:0000313" key="2">
    <source>
        <dbReference type="Proteomes" id="UP000319004"/>
    </source>
</evidence>
<gene>
    <name evidence="1" type="ORF">Enr13x_73350</name>
</gene>
<dbReference type="Proteomes" id="UP000319004">
    <property type="component" value="Chromosome"/>
</dbReference>
<sequence length="53" mass="6022">MPRPPRADVAGAIYHVLNRGNGRQTLFHKDADYEAFERVLHEGLEKHPVDLLA</sequence>
<dbReference type="GO" id="GO:0006313">
    <property type="term" value="P:DNA transposition"/>
    <property type="evidence" value="ECO:0007669"/>
    <property type="project" value="InterPro"/>
</dbReference>
<dbReference type="SUPFAM" id="SSF143422">
    <property type="entry name" value="Transposase IS200-like"/>
    <property type="match status" value="1"/>
</dbReference>
<evidence type="ECO:0000313" key="1">
    <source>
        <dbReference type="EMBL" id="QDV47426.1"/>
    </source>
</evidence>
<proteinExistence type="predicted"/>
<dbReference type="GO" id="GO:0003677">
    <property type="term" value="F:DNA binding"/>
    <property type="evidence" value="ECO:0007669"/>
    <property type="project" value="InterPro"/>
</dbReference>
<accession>A0A518I2Z3</accession>
<organism evidence="1 2">
    <name type="scientific">Stieleria neptunia</name>
    <dbReference type="NCBI Taxonomy" id="2527979"/>
    <lineage>
        <taxon>Bacteria</taxon>
        <taxon>Pseudomonadati</taxon>
        <taxon>Planctomycetota</taxon>
        <taxon>Planctomycetia</taxon>
        <taxon>Pirellulales</taxon>
        <taxon>Pirellulaceae</taxon>
        <taxon>Stieleria</taxon>
    </lineage>
</organism>
<name>A0A518I2Z3_9BACT</name>